<evidence type="ECO:0000256" key="4">
    <source>
        <dbReference type="ARBA" id="ARBA00023002"/>
    </source>
</evidence>
<dbReference type="InterPro" id="IPR050259">
    <property type="entry name" value="SDR"/>
</dbReference>
<evidence type="ECO:0000256" key="6">
    <source>
        <dbReference type="ARBA" id="ARBA00047400"/>
    </source>
</evidence>
<dbReference type="PANTHER" id="PTHR42879">
    <property type="entry name" value="3-OXOACYL-(ACYL-CARRIER-PROTEIN) REDUCTASE"/>
    <property type="match status" value="1"/>
</dbReference>
<protein>
    <recommendedName>
        <fullName evidence="5">3-oxoacyl-[acyl-carrier-protein] reductase MabA</fullName>
    </recommendedName>
</protein>
<comment type="caution">
    <text evidence="7">The sequence shown here is derived from an EMBL/GenBank/DDBJ whole genome shotgun (WGS) entry which is preliminary data.</text>
</comment>
<accession>A0A100WA80</accession>
<comment type="catalytic activity">
    <reaction evidence="6">
        <text>a (3R)-hydroxyacyl-[ACP] + NADP(+) = a 3-oxoacyl-[ACP] + NADPH + H(+)</text>
        <dbReference type="Rhea" id="RHEA:17397"/>
        <dbReference type="Rhea" id="RHEA-COMP:9916"/>
        <dbReference type="Rhea" id="RHEA-COMP:9945"/>
        <dbReference type="ChEBI" id="CHEBI:15378"/>
        <dbReference type="ChEBI" id="CHEBI:57783"/>
        <dbReference type="ChEBI" id="CHEBI:58349"/>
        <dbReference type="ChEBI" id="CHEBI:78776"/>
        <dbReference type="ChEBI" id="CHEBI:78827"/>
        <dbReference type="EC" id="1.1.1.100"/>
    </reaction>
    <physiologicalReaction direction="right-to-left" evidence="6">
        <dbReference type="Rhea" id="RHEA:17399"/>
    </physiologicalReaction>
</comment>
<name>A0A100WA80_MYCCR</name>
<dbReference type="EMBL" id="BCSY01000035">
    <property type="protein sequence ID" value="GAS94679.1"/>
    <property type="molecule type" value="Genomic_DNA"/>
</dbReference>
<dbReference type="SUPFAM" id="SSF51735">
    <property type="entry name" value="NAD(P)-binding Rossmann-fold domains"/>
    <property type="match status" value="1"/>
</dbReference>
<evidence type="ECO:0000256" key="1">
    <source>
        <dbReference type="ARBA" id="ARBA00004191"/>
    </source>
</evidence>
<dbReference type="InterPro" id="IPR036291">
    <property type="entry name" value="NAD(P)-bd_dom_sf"/>
</dbReference>
<evidence type="ECO:0000256" key="3">
    <source>
        <dbReference type="ARBA" id="ARBA00022512"/>
    </source>
</evidence>
<organism evidence="7 8">
    <name type="scientific">Mycolicibacterium canariasense</name>
    <name type="common">Mycobacterium canariasense</name>
    <dbReference type="NCBI Taxonomy" id="228230"/>
    <lineage>
        <taxon>Bacteria</taxon>
        <taxon>Bacillati</taxon>
        <taxon>Actinomycetota</taxon>
        <taxon>Actinomycetes</taxon>
        <taxon>Mycobacteriales</taxon>
        <taxon>Mycobacteriaceae</taxon>
        <taxon>Mycolicibacterium</taxon>
    </lineage>
</organism>
<dbReference type="FunFam" id="3.40.50.720:FF:000084">
    <property type="entry name" value="Short-chain dehydrogenase reductase"/>
    <property type="match status" value="1"/>
</dbReference>
<comment type="similarity">
    <text evidence="2">Belongs to the short-chain dehydrogenases/reductases (SDR) family.</text>
</comment>
<comment type="subcellular location">
    <subcellularLocation>
        <location evidence="1">Secreted</location>
        <location evidence="1">Cell wall</location>
    </subcellularLocation>
</comment>
<keyword evidence="3" id="KW-0964">Secreted</keyword>
<evidence type="ECO:0000256" key="5">
    <source>
        <dbReference type="ARBA" id="ARBA00040781"/>
    </source>
</evidence>
<proteinExistence type="inferred from homology"/>
<dbReference type="OrthoDB" id="9786435at2"/>
<sequence>MSDLTGRTALVTGGASGIGAACARALAARGAHVTVADRDGEGAAELAREIGGTAWGVDLLDVAALEDLRLQTDILVNNAGVQRVAPIQDFAPADFRAILTLMAEVPFLLVRAALPHMYANGFGRVINLSSVHGLRASEYKVAYVTAKHALEGLSKVTALEGGPHGVTSNCVNPGYVRTALVDKQIADQARTHGVDERQVLEQILLKESAIKRLVEPAEVADLVAWLASPSAGMVTGASYTMDGGWSAR</sequence>
<evidence type="ECO:0000313" key="7">
    <source>
        <dbReference type="EMBL" id="GAS94679.1"/>
    </source>
</evidence>
<reference evidence="8" key="2">
    <citation type="submission" date="2016-02" db="EMBL/GenBank/DDBJ databases">
        <title>Draft genome sequence of five rapidly growing Mycobacterium species.</title>
        <authorList>
            <person name="Katahira K."/>
            <person name="Gotou Y."/>
            <person name="Iida K."/>
            <person name="Ogura Y."/>
            <person name="Hayashi T."/>
        </authorList>
    </citation>
    <scope>NUCLEOTIDE SEQUENCE [LARGE SCALE GENOMIC DNA]</scope>
    <source>
        <strain evidence="8">JCM15298</strain>
    </source>
</reference>
<dbReference type="InterPro" id="IPR002347">
    <property type="entry name" value="SDR_fam"/>
</dbReference>
<keyword evidence="4" id="KW-0560">Oxidoreductase</keyword>
<evidence type="ECO:0000256" key="2">
    <source>
        <dbReference type="ARBA" id="ARBA00006484"/>
    </source>
</evidence>
<dbReference type="RefSeq" id="WP_062655931.1">
    <property type="nucleotide sequence ID" value="NZ_BCSY01000035.1"/>
</dbReference>
<dbReference type="AlphaFoldDB" id="A0A100WA80"/>
<dbReference type="Pfam" id="PF13561">
    <property type="entry name" value="adh_short_C2"/>
    <property type="match status" value="1"/>
</dbReference>
<dbReference type="InterPro" id="IPR020904">
    <property type="entry name" value="Sc_DH/Rdtase_CS"/>
</dbReference>
<dbReference type="PROSITE" id="PS00061">
    <property type="entry name" value="ADH_SHORT"/>
    <property type="match status" value="1"/>
</dbReference>
<dbReference type="GO" id="GO:0004316">
    <property type="term" value="F:3-oxoacyl-[acyl-carrier-protein] reductase (NADPH) activity"/>
    <property type="evidence" value="ECO:0007669"/>
    <property type="project" value="UniProtKB-EC"/>
</dbReference>
<reference evidence="8" key="1">
    <citation type="journal article" date="2016" name="Genome Announc.">
        <title>Draft Genome Sequences of Five Rapidly Growing Mycobacterium Species, M. thermoresistibile, M. fortuitum subsp. acetamidolyticum, M. canariasense, M. brisbanense, and M. novocastrense.</title>
        <authorList>
            <person name="Katahira K."/>
            <person name="Ogura Y."/>
            <person name="Gotoh Y."/>
            <person name="Hayashi T."/>
        </authorList>
    </citation>
    <scope>NUCLEOTIDE SEQUENCE [LARGE SCALE GENOMIC DNA]</scope>
    <source>
        <strain evidence="8">JCM15298</strain>
    </source>
</reference>
<dbReference type="STRING" id="228230.RMCC_1645"/>
<dbReference type="PRINTS" id="PR00081">
    <property type="entry name" value="GDHRDH"/>
</dbReference>
<dbReference type="GO" id="GO:0032787">
    <property type="term" value="P:monocarboxylic acid metabolic process"/>
    <property type="evidence" value="ECO:0007669"/>
    <property type="project" value="UniProtKB-ARBA"/>
</dbReference>
<evidence type="ECO:0000313" key="8">
    <source>
        <dbReference type="Proteomes" id="UP000069443"/>
    </source>
</evidence>
<dbReference type="PRINTS" id="PR00080">
    <property type="entry name" value="SDRFAMILY"/>
</dbReference>
<dbReference type="NCBIfam" id="NF009093">
    <property type="entry name" value="PRK12429.1"/>
    <property type="match status" value="1"/>
</dbReference>
<keyword evidence="8" id="KW-1185">Reference proteome</keyword>
<gene>
    <name evidence="7" type="ORF">RMCC_1645</name>
</gene>
<dbReference type="Gene3D" id="3.40.50.720">
    <property type="entry name" value="NAD(P)-binding Rossmann-like Domain"/>
    <property type="match status" value="1"/>
</dbReference>
<keyword evidence="3" id="KW-0134">Cell wall</keyword>
<dbReference type="PANTHER" id="PTHR42879:SF2">
    <property type="entry name" value="3-OXOACYL-[ACYL-CARRIER-PROTEIN] REDUCTASE FABG"/>
    <property type="match status" value="1"/>
</dbReference>
<dbReference type="Proteomes" id="UP000069443">
    <property type="component" value="Unassembled WGS sequence"/>
</dbReference>
<dbReference type="PROSITE" id="PS51257">
    <property type="entry name" value="PROKAR_LIPOPROTEIN"/>
    <property type="match status" value="1"/>
</dbReference>